<name>A0A9X2EUX6_9GAMM</name>
<feature type="signal peptide" evidence="1">
    <location>
        <begin position="1"/>
        <end position="18"/>
    </location>
</feature>
<sequence length="205" mass="22661">MIRALVFLSLFVSGCTTAMWETEYEKVEIEGFYVNPKTNDLIVASGDTAYIFPVEKSFANALNLTRKTAFHAFFQDFSVNKMGQVTGVVTLNFIQPNPYTQPAPSQSMLAELDALGFRDDDMPNSLRLSSSLNGKMYTIEGELPLEKLENKYVVWVAQPRTLIEKAGKLVATPVTVAYDTVVAIPSNLLLITALVLGDGSNFYAR</sequence>
<dbReference type="PROSITE" id="PS51257">
    <property type="entry name" value="PROKAR_LIPOPROTEIN"/>
    <property type="match status" value="1"/>
</dbReference>
<organism evidence="2 3">
    <name type="scientific">Microbulbifer okhotskensis</name>
    <dbReference type="NCBI Taxonomy" id="2926617"/>
    <lineage>
        <taxon>Bacteria</taxon>
        <taxon>Pseudomonadati</taxon>
        <taxon>Pseudomonadota</taxon>
        <taxon>Gammaproteobacteria</taxon>
        <taxon>Cellvibrionales</taxon>
        <taxon>Microbulbiferaceae</taxon>
        <taxon>Microbulbifer</taxon>
    </lineage>
</organism>
<dbReference type="EMBL" id="JALBWM010000128">
    <property type="protein sequence ID" value="MCO1336368.1"/>
    <property type="molecule type" value="Genomic_DNA"/>
</dbReference>
<evidence type="ECO:0000313" key="3">
    <source>
        <dbReference type="Proteomes" id="UP001139028"/>
    </source>
</evidence>
<gene>
    <name evidence="2" type="ORF">MO867_18710</name>
</gene>
<accession>A0A9X2EUX6</accession>
<feature type="chain" id="PRO_5040767486" description="Lipoprotein" evidence="1">
    <location>
        <begin position="19"/>
        <end position="205"/>
    </location>
</feature>
<evidence type="ECO:0000256" key="1">
    <source>
        <dbReference type="SAM" id="SignalP"/>
    </source>
</evidence>
<evidence type="ECO:0008006" key="4">
    <source>
        <dbReference type="Google" id="ProtNLM"/>
    </source>
</evidence>
<evidence type="ECO:0000313" key="2">
    <source>
        <dbReference type="EMBL" id="MCO1336368.1"/>
    </source>
</evidence>
<reference evidence="2" key="1">
    <citation type="journal article" date="2022" name="Arch. Microbiol.">
        <title>Microbulbifer okhotskensis sp. nov., isolated from a deep bottom sediment of the Okhotsk Sea.</title>
        <authorList>
            <person name="Romanenko L."/>
            <person name="Kurilenko V."/>
            <person name="Otstavnykh N."/>
            <person name="Velansky P."/>
            <person name="Isaeva M."/>
            <person name="Mikhailov V."/>
        </authorList>
    </citation>
    <scope>NUCLEOTIDE SEQUENCE</scope>
    <source>
        <strain evidence="2">OS29</strain>
    </source>
</reference>
<dbReference type="Proteomes" id="UP001139028">
    <property type="component" value="Unassembled WGS sequence"/>
</dbReference>
<keyword evidence="3" id="KW-1185">Reference proteome</keyword>
<dbReference type="AlphaFoldDB" id="A0A9X2EUX6"/>
<comment type="caution">
    <text evidence="2">The sequence shown here is derived from an EMBL/GenBank/DDBJ whole genome shotgun (WGS) entry which is preliminary data.</text>
</comment>
<dbReference type="RefSeq" id="WP_252471977.1">
    <property type="nucleotide sequence ID" value="NZ_JALBWM010000128.1"/>
</dbReference>
<protein>
    <recommendedName>
        <fullName evidence="4">Lipoprotein</fullName>
    </recommendedName>
</protein>
<keyword evidence="1" id="KW-0732">Signal</keyword>
<proteinExistence type="predicted"/>